<keyword evidence="2 4" id="KW-0807">Transducer</keyword>
<gene>
    <name evidence="9" type="ORF">DNK49_14300</name>
</gene>
<dbReference type="PANTHER" id="PTHR32089:SF112">
    <property type="entry name" value="LYSOZYME-LIKE PROTEIN-RELATED"/>
    <property type="match status" value="1"/>
</dbReference>
<dbReference type="OrthoDB" id="9763018at2"/>
<keyword evidence="6" id="KW-0812">Transmembrane</keyword>
<evidence type="ECO:0000256" key="4">
    <source>
        <dbReference type="PROSITE-ProRule" id="PRU00284"/>
    </source>
</evidence>
<evidence type="ECO:0000259" key="7">
    <source>
        <dbReference type="PROSITE" id="PS50111"/>
    </source>
</evidence>
<dbReference type="CDD" id="cd06225">
    <property type="entry name" value="HAMP"/>
    <property type="match status" value="1"/>
</dbReference>
<dbReference type="PANTHER" id="PTHR32089">
    <property type="entry name" value="METHYL-ACCEPTING CHEMOTAXIS PROTEIN MCPB"/>
    <property type="match status" value="1"/>
</dbReference>
<dbReference type="InterPro" id="IPR004089">
    <property type="entry name" value="MCPsignal_dom"/>
</dbReference>
<proteinExistence type="inferred from homology"/>
<comment type="subcellular location">
    <subcellularLocation>
        <location evidence="1">Membrane</location>
    </subcellularLocation>
</comment>
<dbReference type="Proteomes" id="UP000248259">
    <property type="component" value="Unassembled WGS sequence"/>
</dbReference>
<dbReference type="EMBL" id="QKOE01000010">
    <property type="protein sequence ID" value="PZA15906.1"/>
    <property type="molecule type" value="Genomic_DNA"/>
</dbReference>
<dbReference type="SUPFAM" id="SSF58104">
    <property type="entry name" value="Methyl-accepting chemotaxis protein (MCP) signaling domain"/>
    <property type="match status" value="1"/>
</dbReference>
<dbReference type="SMART" id="SM00283">
    <property type="entry name" value="MA"/>
    <property type="match status" value="1"/>
</dbReference>
<feature type="compositionally biased region" description="Basic and acidic residues" evidence="5">
    <location>
        <begin position="329"/>
        <end position="339"/>
    </location>
</feature>
<feature type="domain" description="HAMP" evidence="8">
    <location>
        <begin position="213"/>
        <end position="266"/>
    </location>
</feature>
<accession>A0A323UXF5</accession>
<dbReference type="Pfam" id="PF00672">
    <property type="entry name" value="HAMP"/>
    <property type="match status" value="1"/>
</dbReference>
<dbReference type="PROSITE" id="PS50111">
    <property type="entry name" value="CHEMOTAXIS_TRANSDUC_2"/>
    <property type="match status" value="1"/>
</dbReference>
<dbReference type="FunFam" id="1.10.287.950:FF:000001">
    <property type="entry name" value="Methyl-accepting chemotaxis sensory transducer"/>
    <property type="match status" value="1"/>
</dbReference>
<evidence type="ECO:0000313" key="10">
    <source>
        <dbReference type="Proteomes" id="UP000248259"/>
    </source>
</evidence>
<evidence type="ECO:0000259" key="8">
    <source>
        <dbReference type="PROSITE" id="PS50885"/>
    </source>
</evidence>
<dbReference type="AlphaFoldDB" id="A0A323UXF5"/>
<evidence type="ECO:0000256" key="2">
    <source>
        <dbReference type="ARBA" id="ARBA00023224"/>
    </source>
</evidence>
<dbReference type="InterPro" id="IPR047347">
    <property type="entry name" value="YvaQ-like_sensor"/>
</dbReference>
<evidence type="ECO:0000256" key="3">
    <source>
        <dbReference type="ARBA" id="ARBA00029447"/>
    </source>
</evidence>
<feature type="transmembrane region" description="Helical" evidence="6">
    <location>
        <begin position="13"/>
        <end position="33"/>
    </location>
</feature>
<dbReference type="CDD" id="cd11386">
    <property type="entry name" value="MCP_signal"/>
    <property type="match status" value="1"/>
</dbReference>
<dbReference type="GO" id="GO:0006935">
    <property type="term" value="P:chemotaxis"/>
    <property type="evidence" value="ECO:0007669"/>
    <property type="project" value="UniProtKB-ARBA"/>
</dbReference>
<dbReference type="Pfam" id="PF00015">
    <property type="entry name" value="MCPsignal"/>
    <property type="match status" value="1"/>
</dbReference>
<dbReference type="SMART" id="SM00304">
    <property type="entry name" value="HAMP"/>
    <property type="match status" value="1"/>
</dbReference>
<keyword evidence="6" id="KW-0472">Membrane</keyword>
<dbReference type="GO" id="GO:0016020">
    <property type="term" value="C:membrane"/>
    <property type="evidence" value="ECO:0007669"/>
    <property type="project" value="UniProtKB-SubCell"/>
</dbReference>
<comment type="caution">
    <text evidence="9">The sequence shown here is derived from an EMBL/GenBank/DDBJ whole genome shotgun (WGS) entry which is preliminary data.</text>
</comment>
<dbReference type="GO" id="GO:0007165">
    <property type="term" value="P:signal transduction"/>
    <property type="evidence" value="ECO:0007669"/>
    <property type="project" value="UniProtKB-KW"/>
</dbReference>
<dbReference type="PROSITE" id="PS50885">
    <property type="entry name" value="HAMP"/>
    <property type="match status" value="1"/>
</dbReference>
<dbReference type="CDD" id="cd19411">
    <property type="entry name" value="MCP2201-like_sensor"/>
    <property type="match status" value="1"/>
</dbReference>
<dbReference type="Pfam" id="PF12729">
    <property type="entry name" value="4HB_MCP_1"/>
    <property type="match status" value="1"/>
</dbReference>
<dbReference type="InterPro" id="IPR003660">
    <property type="entry name" value="HAMP_dom"/>
</dbReference>
<organism evidence="9 10">
    <name type="scientific">Parazoarcus communis SWub3 = DSM 12120</name>
    <dbReference type="NCBI Taxonomy" id="1121029"/>
    <lineage>
        <taxon>Bacteria</taxon>
        <taxon>Pseudomonadati</taxon>
        <taxon>Pseudomonadota</taxon>
        <taxon>Betaproteobacteria</taxon>
        <taxon>Rhodocyclales</taxon>
        <taxon>Zoogloeaceae</taxon>
        <taxon>Parazoarcus</taxon>
    </lineage>
</organism>
<reference evidence="9 10" key="1">
    <citation type="submission" date="2018-06" db="EMBL/GenBank/DDBJ databases">
        <title>Azoarcus communis strain SWub3 genome.</title>
        <authorList>
            <person name="Zorraquino Salvo V."/>
            <person name="Toubiana D."/>
            <person name="Blumwald E."/>
        </authorList>
    </citation>
    <scope>NUCLEOTIDE SEQUENCE [LARGE SCALE GENOMIC DNA]</scope>
    <source>
        <strain evidence="9 10">SWub3</strain>
    </source>
</reference>
<evidence type="ECO:0000256" key="5">
    <source>
        <dbReference type="SAM" id="MobiDB-lite"/>
    </source>
</evidence>
<dbReference type="RefSeq" id="WP_110525823.1">
    <property type="nucleotide sequence ID" value="NZ_QKOE01000010.1"/>
</dbReference>
<evidence type="ECO:0000256" key="1">
    <source>
        <dbReference type="ARBA" id="ARBA00004370"/>
    </source>
</evidence>
<protein>
    <submittedName>
        <fullName evidence="9">Methyl-accepting chemotaxis protein</fullName>
    </submittedName>
</protein>
<dbReference type="InterPro" id="IPR024478">
    <property type="entry name" value="HlyB_4HB_MCP"/>
</dbReference>
<sequence>MNGFHNLSLRGKLLVNFAVSGGIFILALIFLNLQIARVGSLANEVSDNALPSIVQAGKIGEFRLRYRIRSLEYMLEQRPGEREKLEASMASLNKSLIESIDAYVPLISSDTDRAILGRVREKAAAYEESVLRAVALLKQGRGDEATQLQNSEWVSRANQLRDEVNALVKFNEDAAAALSTESKAARDQATLAGWSAVVLGPVLALGMSIWVAGLISSRLQQLVSAAGKISSGNLADDSLPEASRDEVGQLVGAMKQMQQALRDTIRATRDNANALISTGRELGDGVQQMERSVAVQSSASSAIAANVEELTVSINHVSDNTGDASRLAQDSDRQAREGRRTVDQLIDEINQVSGVVTTASERIGGLAIESEKISNIVQVIKDIAEQTNLLALNAAIEAARAGEHGRGFAVVADEVRKLSERTAQSTREITAMVESIQNSTQQVVTEIDRGVGAVQNSVDHARQAGDTIGTLQDIARQVAELVSEVDVALREQSAASSEVAKRIEEIATHAEETSAATAEAARSAQTLNNVASQMQSSVSHFRI</sequence>
<feature type="region of interest" description="Disordered" evidence="5">
    <location>
        <begin position="318"/>
        <end position="339"/>
    </location>
</feature>
<evidence type="ECO:0000256" key="6">
    <source>
        <dbReference type="SAM" id="Phobius"/>
    </source>
</evidence>
<evidence type="ECO:0000313" key="9">
    <source>
        <dbReference type="EMBL" id="PZA15906.1"/>
    </source>
</evidence>
<feature type="domain" description="Methyl-accepting transducer" evidence="7">
    <location>
        <begin position="271"/>
        <end position="507"/>
    </location>
</feature>
<keyword evidence="10" id="KW-1185">Reference proteome</keyword>
<name>A0A323UXF5_9RHOO</name>
<dbReference type="Gene3D" id="1.10.287.950">
    <property type="entry name" value="Methyl-accepting chemotaxis protein"/>
    <property type="match status" value="1"/>
</dbReference>
<keyword evidence="6" id="KW-1133">Transmembrane helix</keyword>
<comment type="similarity">
    <text evidence="3">Belongs to the methyl-accepting chemotaxis (MCP) protein family.</text>
</comment>